<protein>
    <submittedName>
        <fullName evidence="1">Probable indole-3-acetic acid-amido synthetase gh3.2</fullName>
    </submittedName>
</protein>
<name>A0A830D760_9LAMI</name>
<accession>A0A830D760</accession>
<reference evidence="1" key="1">
    <citation type="submission" date="2020-07" db="EMBL/GenBank/DDBJ databases">
        <title>Ethylene signaling mediates host invasion by parasitic plants.</title>
        <authorList>
            <person name="Yoshida S."/>
        </authorList>
    </citation>
    <scope>NUCLEOTIDE SEQUENCE</scope>
    <source>
        <strain evidence="1">Okayama</strain>
    </source>
</reference>
<gene>
    <name evidence="1" type="ORF">PHJA_002710000</name>
</gene>
<keyword evidence="2" id="KW-1185">Reference proteome</keyword>
<comment type="caution">
    <text evidence="1">The sequence shown here is derived from an EMBL/GenBank/DDBJ whole genome shotgun (WGS) entry which is preliminary data.</text>
</comment>
<evidence type="ECO:0000313" key="1">
    <source>
        <dbReference type="EMBL" id="GFQ05659.1"/>
    </source>
</evidence>
<proteinExistence type="predicted"/>
<sequence>MKSQQWWTRRRYLCNCVDGGVRFPVASLIFRAEDQTVSLTGGESKKKVIIVGSGWAGFGADYHLCKHVVMNLAPKLSLLVLMKPIFERKNNFGDQFRNGRENCFVRAYVDVARVVGSVLEMVAFVVIAENRFVRAYVDVVWVAGPVLEMAAFVVTGEDGQGHQPAWSLCFVLDE</sequence>
<dbReference type="AlphaFoldDB" id="A0A830D760"/>
<dbReference type="EMBL" id="BMAC01001104">
    <property type="protein sequence ID" value="GFQ05659.1"/>
    <property type="molecule type" value="Genomic_DNA"/>
</dbReference>
<dbReference type="Proteomes" id="UP000653305">
    <property type="component" value="Unassembled WGS sequence"/>
</dbReference>
<organism evidence="1 2">
    <name type="scientific">Phtheirospermum japonicum</name>
    <dbReference type="NCBI Taxonomy" id="374723"/>
    <lineage>
        <taxon>Eukaryota</taxon>
        <taxon>Viridiplantae</taxon>
        <taxon>Streptophyta</taxon>
        <taxon>Embryophyta</taxon>
        <taxon>Tracheophyta</taxon>
        <taxon>Spermatophyta</taxon>
        <taxon>Magnoliopsida</taxon>
        <taxon>eudicotyledons</taxon>
        <taxon>Gunneridae</taxon>
        <taxon>Pentapetalae</taxon>
        <taxon>asterids</taxon>
        <taxon>lamiids</taxon>
        <taxon>Lamiales</taxon>
        <taxon>Orobanchaceae</taxon>
        <taxon>Orobanchaceae incertae sedis</taxon>
        <taxon>Phtheirospermum</taxon>
    </lineage>
</organism>
<evidence type="ECO:0000313" key="2">
    <source>
        <dbReference type="Proteomes" id="UP000653305"/>
    </source>
</evidence>